<evidence type="ECO:0000313" key="3">
    <source>
        <dbReference type="Proteomes" id="UP000241085"/>
    </source>
</evidence>
<reference evidence="2 3" key="1">
    <citation type="submission" date="2018-03" db="EMBL/GenBank/DDBJ databases">
        <title>Bacteriophage NCPPB3778 and a type I-E CRISPR drive the evolution of the US Biological Select Agent, Rathayibacter toxicus.</title>
        <authorList>
            <person name="Davis E.W.II."/>
            <person name="Tabima J.F."/>
            <person name="Weisberg A.J."/>
            <person name="Dantas Lopes L."/>
            <person name="Wiseman M.S."/>
            <person name="Wiseman M.S."/>
            <person name="Pupko T."/>
            <person name="Belcher M.S."/>
            <person name="Sechler A.J."/>
            <person name="Tancos M.A."/>
            <person name="Schroeder B.K."/>
            <person name="Murray T.D."/>
            <person name="Luster D.G."/>
            <person name="Schneider W.L."/>
            <person name="Rogers E."/>
            <person name="Andreote F.D."/>
            <person name="Grunwald N.J."/>
            <person name="Putnam M.L."/>
            <person name="Chang J.H."/>
        </authorList>
    </citation>
    <scope>NUCLEOTIDE SEQUENCE [LARGE SCALE GENOMIC DNA]</scope>
    <source>
        <strain evidence="2 3">DSM 15933</strain>
    </source>
</reference>
<dbReference type="RefSeq" id="WP_107575231.1">
    <property type="nucleotide sequence ID" value="NZ_PZPL01000001.1"/>
</dbReference>
<feature type="transmembrane region" description="Helical" evidence="1">
    <location>
        <begin position="190"/>
        <end position="210"/>
    </location>
</feature>
<dbReference type="EMBL" id="PZPL01000001">
    <property type="protein sequence ID" value="PTL73925.1"/>
    <property type="molecule type" value="Genomic_DNA"/>
</dbReference>
<keyword evidence="1" id="KW-0812">Transmembrane</keyword>
<accession>A0A2T4UWM4</accession>
<proteinExistence type="predicted"/>
<keyword evidence="1" id="KW-1133">Transmembrane helix</keyword>
<name>A0A2T4UWM4_9MICO</name>
<organism evidence="2 3">
    <name type="scientific">Rathayibacter caricis DSM 15933</name>
    <dbReference type="NCBI Taxonomy" id="1328867"/>
    <lineage>
        <taxon>Bacteria</taxon>
        <taxon>Bacillati</taxon>
        <taxon>Actinomycetota</taxon>
        <taxon>Actinomycetes</taxon>
        <taxon>Micrococcales</taxon>
        <taxon>Microbacteriaceae</taxon>
        <taxon>Rathayibacter</taxon>
    </lineage>
</organism>
<dbReference type="Proteomes" id="UP000241085">
    <property type="component" value="Unassembled WGS sequence"/>
</dbReference>
<comment type="caution">
    <text evidence="2">The sequence shown here is derived from an EMBL/GenBank/DDBJ whole genome shotgun (WGS) entry which is preliminary data.</text>
</comment>
<feature type="transmembrane region" description="Helical" evidence="1">
    <location>
        <begin position="35"/>
        <end position="64"/>
    </location>
</feature>
<evidence type="ECO:0000313" key="2">
    <source>
        <dbReference type="EMBL" id="PTL73925.1"/>
    </source>
</evidence>
<evidence type="ECO:0000256" key="1">
    <source>
        <dbReference type="SAM" id="Phobius"/>
    </source>
</evidence>
<keyword evidence="3" id="KW-1185">Reference proteome</keyword>
<sequence length="255" mass="25881">MLTALLLGLVGAADVLRTHLGLRSAAIAILVLDVVVAVATAVGLGAPVIGVVVVVILSALWLPVTTTEAGRRPPGGLRAVVGLAAAVLVLTLVDRAGAASEGPLVDGWSRLDGTASGWPLEQMLLAVGAGLLLLETGNVIVRAALHRELAPHPEPRRSPSLRARFLRPPAETAPLPDLRGGRAIGPLERVLVAGLTLTGAVGLAGAVFAAKGIVRFPEISRDGDSGTKAEYFLVGSLVSWTLALACAGLVALSGD</sequence>
<feature type="transmembrane region" description="Helical" evidence="1">
    <location>
        <begin position="76"/>
        <end position="93"/>
    </location>
</feature>
<protein>
    <submittedName>
        <fullName evidence="2">Uncharacterized protein</fullName>
    </submittedName>
</protein>
<keyword evidence="1" id="KW-0472">Membrane</keyword>
<dbReference type="AlphaFoldDB" id="A0A2T4UWM4"/>
<gene>
    <name evidence="2" type="ORF">C1I63_14470</name>
</gene>
<feature type="transmembrane region" description="Helical" evidence="1">
    <location>
        <begin position="231"/>
        <end position="252"/>
    </location>
</feature>